<dbReference type="EMBL" id="JBFXLU010000041">
    <property type="protein sequence ID" value="KAL2849845.1"/>
    <property type="molecule type" value="Genomic_DNA"/>
</dbReference>
<reference evidence="5 6" key="1">
    <citation type="submission" date="2024-07" db="EMBL/GenBank/DDBJ databases">
        <title>Section-level genome sequencing and comparative genomics of Aspergillus sections Usti and Cavernicolus.</title>
        <authorList>
            <consortium name="Lawrence Berkeley National Laboratory"/>
            <person name="Nybo J.L."/>
            <person name="Vesth T.C."/>
            <person name="Theobald S."/>
            <person name="Frisvad J.C."/>
            <person name="Larsen T.O."/>
            <person name="Kjaerboelling I."/>
            <person name="Rothschild-Mancinelli K."/>
            <person name="Lyhne E.K."/>
            <person name="Kogle M.E."/>
            <person name="Barry K."/>
            <person name="Clum A."/>
            <person name="Na H."/>
            <person name="Ledsgaard L."/>
            <person name="Lin J."/>
            <person name="Lipzen A."/>
            <person name="Kuo A."/>
            <person name="Riley R."/>
            <person name="Mondo S."/>
            <person name="Labutti K."/>
            <person name="Haridas S."/>
            <person name="Pangalinan J."/>
            <person name="Salamov A.A."/>
            <person name="Simmons B.A."/>
            <person name="Magnuson J.K."/>
            <person name="Chen J."/>
            <person name="Drula E."/>
            <person name="Henrissat B."/>
            <person name="Wiebenga A."/>
            <person name="Lubbers R.J."/>
            <person name="Gomes A.C."/>
            <person name="Makela M.R."/>
            <person name="Stajich J."/>
            <person name="Grigoriev I.V."/>
            <person name="Mortensen U.H."/>
            <person name="De Vries R.P."/>
            <person name="Baker S.E."/>
            <person name="Andersen M.R."/>
        </authorList>
    </citation>
    <scope>NUCLEOTIDE SEQUENCE [LARGE SCALE GENOMIC DNA]</scope>
    <source>
        <strain evidence="5 6">CBS 123904</strain>
    </source>
</reference>
<proteinExistence type="inferred from homology"/>
<feature type="signal peptide" evidence="3">
    <location>
        <begin position="1"/>
        <end position="16"/>
    </location>
</feature>
<dbReference type="Gene3D" id="2.40.70.10">
    <property type="entry name" value="Acid Proteases"/>
    <property type="match status" value="2"/>
</dbReference>
<sequence>MVLWAMVPLLATAALASRVTIGSPTVLSVPAILDGGYWVNVSVGTPQQPLAMLFDVNVVFSTLMYPVLAQPPCTDECEDIATFGSFDPARSRSYEPITGGAERWDSEMYLYSEGSDILSFGSEDVEGLDFRLVPLADEFSAVNELGWNGDISRRLVRQGLTTSLSYSLWNTPGTNEAGVLFGGINTAKYHGPLHCFPMDLPTSGTSPRVTLPINGVELQLGNSTSESNITRSYDFPESPCPVRTADTMWSETYLPRDTLVGLYAELGLSYDSLAQRVELPCSRQTEDHTIIFKIGNTTISTPWSAFITEEPQVGPGSDSGTECSFNIHPADVRFSDDYIGELGPNIIQHMYLVVDEDTEMACVAPLNSNPGQDEILEIGPGPRVLDAVGEFPTTVTRYSPPTPLVTTVTSTQGVVKTAVPVMAAVGIAGVAFVL</sequence>
<gene>
    <name evidence="5" type="ORF">BJY01DRAFT_262101</name>
</gene>
<dbReference type="InterPro" id="IPR001461">
    <property type="entry name" value="Aspartic_peptidase_A1"/>
</dbReference>
<feature type="chain" id="PRO_5045245714" evidence="3">
    <location>
        <begin position="17"/>
        <end position="434"/>
    </location>
</feature>
<dbReference type="PROSITE" id="PS51767">
    <property type="entry name" value="PEPTIDASE_A1"/>
    <property type="match status" value="1"/>
</dbReference>
<dbReference type="InterPro" id="IPR021109">
    <property type="entry name" value="Peptidase_aspartic_dom_sf"/>
</dbReference>
<comment type="caution">
    <text evidence="5">The sequence shown here is derived from an EMBL/GenBank/DDBJ whole genome shotgun (WGS) entry which is preliminary data.</text>
</comment>
<dbReference type="Pfam" id="PF00026">
    <property type="entry name" value="Asp"/>
    <property type="match status" value="1"/>
</dbReference>
<evidence type="ECO:0000313" key="6">
    <source>
        <dbReference type="Proteomes" id="UP001610446"/>
    </source>
</evidence>
<evidence type="ECO:0000256" key="1">
    <source>
        <dbReference type="ARBA" id="ARBA00007447"/>
    </source>
</evidence>
<keyword evidence="3" id="KW-0732">Signal</keyword>
<accession>A0ABR4KC27</accession>
<dbReference type="SUPFAM" id="SSF50630">
    <property type="entry name" value="Acid proteases"/>
    <property type="match status" value="1"/>
</dbReference>
<keyword evidence="6" id="KW-1185">Reference proteome</keyword>
<evidence type="ECO:0000256" key="3">
    <source>
        <dbReference type="SAM" id="SignalP"/>
    </source>
</evidence>
<organism evidence="5 6">
    <name type="scientific">Aspergillus pseudoustus</name>
    <dbReference type="NCBI Taxonomy" id="1810923"/>
    <lineage>
        <taxon>Eukaryota</taxon>
        <taxon>Fungi</taxon>
        <taxon>Dikarya</taxon>
        <taxon>Ascomycota</taxon>
        <taxon>Pezizomycotina</taxon>
        <taxon>Eurotiomycetes</taxon>
        <taxon>Eurotiomycetidae</taxon>
        <taxon>Eurotiales</taxon>
        <taxon>Aspergillaceae</taxon>
        <taxon>Aspergillus</taxon>
        <taxon>Aspergillus subgen. Nidulantes</taxon>
    </lineage>
</organism>
<dbReference type="PANTHER" id="PTHR47966:SF65">
    <property type="entry name" value="ASPARTIC-TYPE ENDOPEPTIDASE"/>
    <property type="match status" value="1"/>
</dbReference>
<dbReference type="PANTHER" id="PTHR47966">
    <property type="entry name" value="BETA-SITE APP-CLEAVING ENZYME, ISOFORM A-RELATED"/>
    <property type="match status" value="1"/>
</dbReference>
<dbReference type="InterPro" id="IPR033121">
    <property type="entry name" value="PEPTIDASE_A1"/>
</dbReference>
<evidence type="ECO:0000313" key="5">
    <source>
        <dbReference type="EMBL" id="KAL2849845.1"/>
    </source>
</evidence>
<feature type="domain" description="Peptidase A1" evidence="4">
    <location>
        <begin position="37"/>
        <end position="364"/>
    </location>
</feature>
<name>A0ABR4KC27_9EURO</name>
<evidence type="ECO:0000259" key="4">
    <source>
        <dbReference type="PROSITE" id="PS51767"/>
    </source>
</evidence>
<dbReference type="Proteomes" id="UP001610446">
    <property type="component" value="Unassembled WGS sequence"/>
</dbReference>
<evidence type="ECO:0000256" key="2">
    <source>
        <dbReference type="ARBA" id="ARBA00022801"/>
    </source>
</evidence>
<comment type="similarity">
    <text evidence="1">Belongs to the peptidase A1 family.</text>
</comment>
<protein>
    <submittedName>
        <fullName evidence="5">Aspartic peptidase domain-containing protein</fullName>
    </submittedName>
</protein>
<keyword evidence="2" id="KW-0378">Hydrolase</keyword>